<evidence type="ECO:0000256" key="1">
    <source>
        <dbReference type="ARBA" id="ARBA00005771"/>
    </source>
</evidence>
<dbReference type="SUPFAM" id="SSF52540">
    <property type="entry name" value="P-loop containing nucleoside triphosphate hydrolases"/>
    <property type="match status" value="1"/>
</dbReference>
<comment type="similarity">
    <text evidence="1">Belongs to the sulfotransferase 1 family.</text>
</comment>
<dbReference type="InterPro" id="IPR000863">
    <property type="entry name" value="Sulfotransferase_dom"/>
</dbReference>
<reference evidence="4 5" key="1">
    <citation type="submission" date="2024-02" db="EMBL/GenBank/DDBJ databases">
        <title>Chromosome-scale genome assembly of the rough periwinkle Littorina saxatilis.</title>
        <authorList>
            <person name="De Jode A."/>
            <person name="Faria R."/>
            <person name="Formenti G."/>
            <person name="Sims Y."/>
            <person name="Smith T.P."/>
            <person name="Tracey A."/>
            <person name="Wood J.M.D."/>
            <person name="Zagrodzka Z.B."/>
            <person name="Johannesson K."/>
            <person name="Butlin R.K."/>
            <person name="Leder E.H."/>
        </authorList>
    </citation>
    <scope>NUCLEOTIDE SEQUENCE [LARGE SCALE GENOMIC DNA]</scope>
    <source>
        <strain evidence="4">Snail1</strain>
        <tissue evidence="4">Muscle</tissue>
    </source>
</reference>
<dbReference type="PANTHER" id="PTHR11783">
    <property type="entry name" value="SULFOTRANSFERASE SULT"/>
    <property type="match status" value="1"/>
</dbReference>
<evidence type="ECO:0000313" key="5">
    <source>
        <dbReference type="Proteomes" id="UP001374579"/>
    </source>
</evidence>
<proteinExistence type="inferred from homology"/>
<dbReference type="AlphaFoldDB" id="A0AAN9G0C3"/>
<dbReference type="GO" id="GO:0008146">
    <property type="term" value="F:sulfotransferase activity"/>
    <property type="evidence" value="ECO:0007669"/>
    <property type="project" value="InterPro"/>
</dbReference>
<evidence type="ECO:0000259" key="3">
    <source>
        <dbReference type="Pfam" id="PF00685"/>
    </source>
</evidence>
<dbReference type="Proteomes" id="UP001374579">
    <property type="component" value="Unassembled WGS sequence"/>
</dbReference>
<feature type="domain" description="Sulfotransferase" evidence="3">
    <location>
        <begin position="48"/>
        <end position="239"/>
    </location>
</feature>
<keyword evidence="5" id="KW-1185">Reference proteome</keyword>
<gene>
    <name evidence="4" type="ORF">V1264_025035</name>
</gene>
<dbReference type="Gene3D" id="3.40.50.300">
    <property type="entry name" value="P-loop containing nucleotide triphosphate hydrolases"/>
    <property type="match status" value="1"/>
</dbReference>
<sequence length="259" mass="30083">METKSQMVKIPDAAGDTVTFAQYPNGHVMCPDFDHLDYDELRALHLRDDDIILCSYPRSGCHWLWEQIRMIHAGSTDLPVEEKQSGMFEKWSPAQYEKLPSPRTFNTHVAFHELPAEVTQKKTKLVMIYRHPKDSAVSLYHMFKNGIWWDYHGQLCNFLPLFLEGKVDGGGVADYLNDWARVIADNPDQPIHVLSYESLMKNPVEELTRLSRFLGKNHEVTFLQSVADACTIDRMRKRKGKVWEEHGIDKKLMYREGQM</sequence>
<dbReference type="EMBL" id="JBAMIC010001938">
    <property type="protein sequence ID" value="KAK7089390.1"/>
    <property type="molecule type" value="Genomic_DNA"/>
</dbReference>
<evidence type="ECO:0000313" key="4">
    <source>
        <dbReference type="EMBL" id="KAK7089390.1"/>
    </source>
</evidence>
<protein>
    <recommendedName>
        <fullName evidence="3">Sulfotransferase domain-containing protein</fullName>
    </recommendedName>
</protein>
<keyword evidence="2" id="KW-0808">Transferase</keyword>
<name>A0AAN9G0C3_9CAEN</name>
<dbReference type="InterPro" id="IPR027417">
    <property type="entry name" value="P-loop_NTPase"/>
</dbReference>
<dbReference type="Pfam" id="PF00685">
    <property type="entry name" value="Sulfotransfer_1"/>
    <property type="match status" value="1"/>
</dbReference>
<organism evidence="4 5">
    <name type="scientific">Littorina saxatilis</name>
    <dbReference type="NCBI Taxonomy" id="31220"/>
    <lineage>
        <taxon>Eukaryota</taxon>
        <taxon>Metazoa</taxon>
        <taxon>Spiralia</taxon>
        <taxon>Lophotrochozoa</taxon>
        <taxon>Mollusca</taxon>
        <taxon>Gastropoda</taxon>
        <taxon>Caenogastropoda</taxon>
        <taxon>Littorinimorpha</taxon>
        <taxon>Littorinoidea</taxon>
        <taxon>Littorinidae</taxon>
        <taxon>Littorina</taxon>
    </lineage>
</organism>
<evidence type="ECO:0000256" key="2">
    <source>
        <dbReference type="ARBA" id="ARBA00022679"/>
    </source>
</evidence>
<accession>A0AAN9G0C3</accession>
<comment type="caution">
    <text evidence="4">The sequence shown here is derived from an EMBL/GenBank/DDBJ whole genome shotgun (WGS) entry which is preliminary data.</text>
</comment>